<comment type="caution">
    <text evidence="1">The sequence shown here is derived from an EMBL/GenBank/DDBJ whole genome shotgun (WGS) entry which is preliminary data.</text>
</comment>
<gene>
    <name evidence="1" type="ORF">F4162_08530</name>
</gene>
<organism evidence="1">
    <name type="scientific">Synechococcus sp. SB0676_bin_10</name>
    <dbReference type="NCBI Taxonomy" id="2604869"/>
    <lineage>
        <taxon>Bacteria</taxon>
        <taxon>Bacillati</taxon>
        <taxon>Cyanobacteriota</taxon>
        <taxon>Cyanophyceae</taxon>
        <taxon>Synechococcales</taxon>
        <taxon>Synechococcaceae</taxon>
        <taxon>Synechococcus</taxon>
    </lineage>
</organism>
<protein>
    <submittedName>
        <fullName evidence="1">Uncharacterized protein</fullName>
    </submittedName>
</protein>
<proteinExistence type="predicted"/>
<evidence type="ECO:0000313" key="1">
    <source>
        <dbReference type="EMBL" id="MYG38984.1"/>
    </source>
</evidence>
<name>A0A6B1FCJ5_9SYNE</name>
<dbReference type="EMBL" id="VYDO01000267">
    <property type="protein sequence ID" value="MYG38984.1"/>
    <property type="molecule type" value="Genomic_DNA"/>
</dbReference>
<reference evidence="1" key="1">
    <citation type="submission" date="2019-09" db="EMBL/GenBank/DDBJ databases">
        <title>Characterisation of the sponge microbiome using genome-centric metagenomics.</title>
        <authorList>
            <person name="Engelberts J.P."/>
            <person name="Robbins S.J."/>
            <person name="De Goeij J.M."/>
            <person name="Aranda M."/>
            <person name="Bell S.C."/>
            <person name="Webster N.S."/>
        </authorList>
    </citation>
    <scope>NUCLEOTIDE SEQUENCE</scope>
    <source>
        <strain evidence="1">SB0676_bin_10</strain>
    </source>
</reference>
<accession>A0A6B1FCJ5</accession>
<sequence length="156" mass="17779">MHQLFEKKMTTNLIVQFSVIATNQLFSTPKTCKPSLEIIYLSQHYRDNPEAMNTIPIPVCTDSGPTMPLPAVATKRRYEVLANHHIFFARQKAQCPLAPCLRLNQPDRNPGLWQAELQSKSQPAKLNITAMNQEELLEAFDYLVKREKSSCQAPRP</sequence>
<dbReference type="AlphaFoldDB" id="A0A6B1FCJ5"/>